<evidence type="ECO:0000313" key="4">
    <source>
        <dbReference type="Proteomes" id="UP000313359"/>
    </source>
</evidence>
<dbReference type="EMBL" id="ML122254">
    <property type="protein sequence ID" value="RPD64085.1"/>
    <property type="molecule type" value="Genomic_DNA"/>
</dbReference>
<reference evidence="3" key="1">
    <citation type="journal article" date="2018" name="Genome Biol. Evol.">
        <title>Genomics and development of Lentinus tigrinus, a white-rot wood-decaying mushroom with dimorphic fruiting bodies.</title>
        <authorList>
            <person name="Wu B."/>
            <person name="Xu Z."/>
            <person name="Knudson A."/>
            <person name="Carlson A."/>
            <person name="Chen N."/>
            <person name="Kovaka S."/>
            <person name="LaButti K."/>
            <person name="Lipzen A."/>
            <person name="Pennachio C."/>
            <person name="Riley R."/>
            <person name="Schakwitz W."/>
            <person name="Umezawa K."/>
            <person name="Ohm R.A."/>
            <person name="Grigoriev I.V."/>
            <person name="Nagy L.G."/>
            <person name="Gibbons J."/>
            <person name="Hibbett D."/>
        </authorList>
    </citation>
    <scope>NUCLEOTIDE SEQUENCE [LARGE SCALE GENOMIC DNA]</scope>
    <source>
        <strain evidence="3">ALCF2SS1-6</strain>
    </source>
</reference>
<dbReference type="Proteomes" id="UP000313359">
    <property type="component" value="Unassembled WGS sequence"/>
</dbReference>
<accession>A0A5C2SJP5</accession>
<dbReference type="AlphaFoldDB" id="A0A5C2SJP5"/>
<dbReference type="CDD" id="cd09917">
    <property type="entry name" value="F-box_SF"/>
    <property type="match status" value="1"/>
</dbReference>
<dbReference type="STRING" id="1328759.A0A5C2SJP5"/>
<evidence type="ECO:0000256" key="1">
    <source>
        <dbReference type="SAM" id="MobiDB-lite"/>
    </source>
</evidence>
<evidence type="ECO:0000313" key="3">
    <source>
        <dbReference type="EMBL" id="RPD64085.1"/>
    </source>
</evidence>
<protein>
    <recommendedName>
        <fullName evidence="2">F-box domain-containing protein</fullName>
    </recommendedName>
</protein>
<keyword evidence="4" id="KW-1185">Reference proteome</keyword>
<dbReference type="InterPro" id="IPR001810">
    <property type="entry name" value="F-box_dom"/>
</dbReference>
<evidence type="ECO:0000259" key="2">
    <source>
        <dbReference type="PROSITE" id="PS50181"/>
    </source>
</evidence>
<sequence>MPPCKKNKAAATTEPSGTEERRIIRRRTRGSLQDLPDFAVEIQLEVFSNLHPRDLLNLARTCKRFREFFLHPSNERLWTAARESVEDLPERPPFLSEPAFVNLLFFTHCHSCGKPNIRKIIWQWFVRYCPGCVTSMSYHYCETEDKINDQALHLPNRLTLFSKCDLDDVFGMYITKSSYSSMRRINPFTSKYFRFHKRDVVPFLNELGGSTCETASTLVQRRKRDFAERMKHARRCQNWYDHQHEVWMAGLDTKREQRFEEIVHRLRDMGWDEEIEYLGEEGLEEMASLPVVAQSSKLTPKNWEKVLYAVQDFLENTRKQRLSEARTEVLRSRFLDLKEALLSHYVQLPRIPIMDCRPDDVDFAMMDECKAVADAPTSATVTREDFADIIPNIASRWEEQRKIEHREAIRKCIGSIAEDAESLTLAVAIFPCVMCSRGTQPLAFYHWPDVLAHPCGRMRGNVFMFIEGGAIDWEQAVYNVAACRNDSSYWNCRFPYALKNLYGSEANLERAVKNMRGIVEALGLDPEHATVDDLRKCEGRVRCVQCSSHDLMEDCQDMVYTWEAAFAHAWSKKSLIEHNQWESVGADDMKIVTKLEKSGHDEFPSLWIPGSVWVCSLCVDWDGKGEDVVLHLLTSHDLKVFSLGETIYLHPGKSMGVVRPPVVFPY</sequence>
<dbReference type="OrthoDB" id="2526341at2759"/>
<proteinExistence type="predicted"/>
<dbReference type="SMART" id="SM00256">
    <property type="entry name" value="FBOX"/>
    <property type="match status" value="1"/>
</dbReference>
<organism evidence="3 4">
    <name type="scientific">Lentinus tigrinus ALCF2SS1-6</name>
    <dbReference type="NCBI Taxonomy" id="1328759"/>
    <lineage>
        <taxon>Eukaryota</taxon>
        <taxon>Fungi</taxon>
        <taxon>Dikarya</taxon>
        <taxon>Basidiomycota</taxon>
        <taxon>Agaricomycotina</taxon>
        <taxon>Agaricomycetes</taxon>
        <taxon>Polyporales</taxon>
        <taxon>Polyporaceae</taxon>
        <taxon>Lentinus</taxon>
    </lineage>
</organism>
<dbReference type="SUPFAM" id="SSF81383">
    <property type="entry name" value="F-box domain"/>
    <property type="match status" value="1"/>
</dbReference>
<dbReference type="InterPro" id="IPR036047">
    <property type="entry name" value="F-box-like_dom_sf"/>
</dbReference>
<gene>
    <name evidence="3" type="ORF">L227DRAFT_650312</name>
</gene>
<feature type="region of interest" description="Disordered" evidence="1">
    <location>
        <begin position="1"/>
        <end position="20"/>
    </location>
</feature>
<name>A0A5C2SJP5_9APHY</name>
<dbReference type="Gene3D" id="1.20.1280.50">
    <property type="match status" value="1"/>
</dbReference>
<dbReference type="Pfam" id="PF12937">
    <property type="entry name" value="F-box-like"/>
    <property type="match status" value="1"/>
</dbReference>
<feature type="domain" description="F-box" evidence="2">
    <location>
        <begin position="32"/>
        <end position="81"/>
    </location>
</feature>
<dbReference type="PROSITE" id="PS50181">
    <property type="entry name" value="FBOX"/>
    <property type="match status" value="1"/>
</dbReference>